<keyword evidence="2" id="KW-1185">Reference proteome</keyword>
<dbReference type="STRING" id="47428.A0A284RX58"/>
<evidence type="ECO:0000313" key="2">
    <source>
        <dbReference type="Proteomes" id="UP000219338"/>
    </source>
</evidence>
<organism evidence="1 2">
    <name type="scientific">Armillaria ostoyae</name>
    <name type="common">Armillaria root rot fungus</name>
    <dbReference type="NCBI Taxonomy" id="47428"/>
    <lineage>
        <taxon>Eukaryota</taxon>
        <taxon>Fungi</taxon>
        <taxon>Dikarya</taxon>
        <taxon>Basidiomycota</taxon>
        <taxon>Agaricomycotina</taxon>
        <taxon>Agaricomycetes</taxon>
        <taxon>Agaricomycetidae</taxon>
        <taxon>Agaricales</taxon>
        <taxon>Marasmiineae</taxon>
        <taxon>Physalacriaceae</taxon>
        <taxon>Armillaria</taxon>
    </lineage>
</organism>
<dbReference type="EMBL" id="FUEG01000019">
    <property type="protein sequence ID" value="SJL13338.1"/>
    <property type="molecule type" value="Genomic_DNA"/>
</dbReference>
<dbReference type="SUPFAM" id="SSF50630">
    <property type="entry name" value="Acid proteases"/>
    <property type="match status" value="1"/>
</dbReference>
<dbReference type="OrthoDB" id="660550at2759"/>
<dbReference type="AlphaFoldDB" id="A0A284RX58"/>
<protein>
    <submittedName>
        <fullName evidence="1">Uncharacterized protein</fullName>
    </submittedName>
</protein>
<dbReference type="Proteomes" id="UP000219338">
    <property type="component" value="Unassembled WGS sequence"/>
</dbReference>
<reference evidence="2" key="1">
    <citation type="journal article" date="2017" name="Nat. Ecol. Evol.">
        <title>Genome expansion and lineage-specific genetic innovations in the forest pathogenic fungi Armillaria.</title>
        <authorList>
            <person name="Sipos G."/>
            <person name="Prasanna A.N."/>
            <person name="Walter M.C."/>
            <person name="O'Connor E."/>
            <person name="Balint B."/>
            <person name="Krizsan K."/>
            <person name="Kiss B."/>
            <person name="Hess J."/>
            <person name="Varga T."/>
            <person name="Slot J."/>
            <person name="Riley R."/>
            <person name="Boka B."/>
            <person name="Rigling D."/>
            <person name="Barry K."/>
            <person name="Lee J."/>
            <person name="Mihaltcheva S."/>
            <person name="LaButti K."/>
            <person name="Lipzen A."/>
            <person name="Waldron R."/>
            <person name="Moloney N.M."/>
            <person name="Sperisen C."/>
            <person name="Kredics L."/>
            <person name="Vagvoelgyi C."/>
            <person name="Patrignani A."/>
            <person name="Fitzpatrick D."/>
            <person name="Nagy I."/>
            <person name="Doyle S."/>
            <person name="Anderson J.B."/>
            <person name="Grigoriev I.V."/>
            <person name="Gueldener U."/>
            <person name="Muensterkoetter M."/>
            <person name="Nagy L.G."/>
        </authorList>
    </citation>
    <scope>NUCLEOTIDE SEQUENCE [LARGE SCALE GENOMIC DNA]</scope>
    <source>
        <strain evidence="2">C18/9</strain>
    </source>
</reference>
<name>A0A284RX58_ARMOS</name>
<proteinExistence type="predicted"/>
<dbReference type="InterPro" id="IPR021109">
    <property type="entry name" value="Peptidase_aspartic_dom_sf"/>
</dbReference>
<accession>A0A284RX58</accession>
<sequence>MYFAPTTQDKIVIRGLSCGGSDSSKITGSFGYAPITTTYPASVYWGIDESITHGTSTAIFRILREFNVGSTLVYNASNAFTKYMSATGETLTGLLRITQPSTPSFPISPSRTARFDSERFEAVQGPRQIAVPLESPRPKNLRARHTMGTLSSATLDIAAGRPMLY</sequence>
<evidence type="ECO:0000313" key="1">
    <source>
        <dbReference type="EMBL" id="SJL13338.1"/>
    </source>
</evidence>
<gene>
    <name evidence="1" type="ORF">ARMOST_16779</name>
</gene>